<dbReference type="InterPro" id="IPR053168">
    <property type="entry name" value="Glutamic_endopeptidase"/>
</dbReference>
<dbReference type="PANTHER" id="PTHR31589">
    <property type="entry name" value="PROTEIN, PUTATIVE (DUF239)-RELATED-RELATED"/>
    <property type="match status" value="1"/>
</dbReference>
<dbReference type="PROSITE" id="PS52045">
    <property type="entry name" value="NEPROSIN_PEP_CD"/>
    <property type="match status" value="1"/>
</dbReference>
<name>A0A2G5E5X6_AQUCA</name>
<organism evidence="2 3">
    <name type="scientific">Aquilegia coerulea</name>
    <name type="common">Rocky mountain columbine</name>
    <dbReference type="NCBI Taxonomy" id="218851"/>
    <lineage>
        <taxon>Eukaryota</taxon>
        <taxon>Viridiplantae</taxon>
        <taxon>Streptophyta</taxon>
        <taxon>Embryophyta</taxon>
        <taxon>Tracheophyta</taxon>
        <taxon>Spermatophyta</taxon>
        <taxon>Magnoliopsida</taxon>
        <taxon>Ranunculales</taxon>
        <taxon>Ranunculaceae</taxon>
        <taxon>Thalictroideae</taxon>
        <taxon>Aquilegia</taxon>
    </lineage>
</organism>
<evidence type="ECO:0000313" key="2">
    <source>
        <dbReference type="EMBL" id="PIA51173.1"/>
    </source>
</evidence>
<dbReference type="InterPro" id="IPR004314">
    <property type="entry name" value="Neprosin"/>
</dbReference>
<accession>A0A2G5E5X6</accession>
<dbReference type="Gene3D" id="3.90.1320.10">
    <property type="entry name" value="Outer-capsid protein sigma 3, large lobe"/>
    <property type="match status" value="1"/>
</dbReference>
<protein>
    <recommendedName>
        <fullName evidence="1">Neprosin PEP catalytic domain-containing protein</fullName>
    </recommendedName>
</protein>
<dbReference type="InParanoid" id="A0A2G5E5X6"/>
<dbReference type="OrthoDB" id="1858978at2759"/>
<gene>
    <name evidence="2" type="ORF">AQUCO_01100186v1</name>
</gene>
<evidence type="ECO:0000259" key="1">
    <source>
        <dbReference type="PROSITE" id="PS52045"/>
    </source>
</evidence>
<dbReference type="Pfam" id="PF03080">
    <property type="entry name" value="Neprosin"/>
    <property type="match status" value="1"/>
</dbReference>
<dbReference type="STRING" id="218851.A0A2G5E5X6"/>
<feature type="domain" description="Neprosin PEP catalytic" evidence="1">
    <location>
        <begin position="60"/>
        <end position="330"/>
    </location>
</feature>
<proteinExistence type="predicted"/>
<dbReference type="EMBL" id="KZ305028">
    <property type="protein sequence ID" value="PIA51173.1"/>
    <property type="molecule type" value="Genomic_DNA"/>
</dbReference>
<keyword evidence="3" id="KW-1185">Reference proteome</keyword>
<evidence type="ECO:0000313" key="3">
    <source>
        <dbReference type="Proteomes" id="UP000230069"/>
    </source>
</evidence>
<dbReference type="PANTHER" id="PTHR31589:SF110">
    <property type="entry name" value="PROTEIN, PUTATIVE (DUF239)-RELATED"/>
    <property type="match status" value="1"/>
</dbReference>
<sequence length="330" mass="37019">MKPDATVQKVFDRANSKWGNRSVPNTNWKCPEGTVPIGRNHDLNSDVHDLNSDVFSSKVVRRTGYIYSGMRTKGDTVKVVHGASANMSVWNPSVVLNNEYSGAGISLESGQGPQRNYIKAGWAVNPRIYGDHQTRLFTVWTVIPSVIIIISVKQADDHHSTGCFNTHCQGFIVTDSRLALDHIVFPTVSKYRGAKEIITYINIAKDTKGNWWLSYGYTNVIGYWPREIFTSLGDGASTAIWAGEVFANDGDYKDPFPVMGSGFVWEDHYNMAAYFENMEFVNSANSSITPDGTTVEFHQNDFCYYAAHYKYSEQRGFNFMYGGPNIDGCW</sequence>
<dbReference type="AlphaFoldDB" id="A0A2G5E5X6"/>
<dbReference type="Proteomes" id="UP000230069">
    <property type="component" value="Unassembled WGS sequence"/>
</dbReference>
<reference evidence="2 3" key="1">
    <citation type="submission" date="2017-09" db="EMBL/GenBank/DDBJ databases">
        <title>WGS assembly of Aquilegia coerulea Goldsmith.</title>
        <authorList>
            <person name="Hodges S."/>
            <person name="Kramer E."/>
            <person name="Nordborg M."/>
            <person name="Tomkins J."/>
            <person name="Borevitz J."/>
            <person name="Derieg N."/>
            <person name="Yan J."/>
            <person name="Mihaltcheva S."/>
            <person name="Hayes R.D."/>
            <person name="Rokhsar D."/>
        </authorList>
    </citation>
    <scope>NUCLEOTIDE SEQUENCE [LARGE SCALE GENOMIC DNA]</scope>
    <source>
        <strain evidence="3">cv. Goldsmith</strain>
    </source>
</reference>